<accession>A0A9R0YVU8</accession>
<protein>
    <submittedName>
        <fullName evidence="1">Uncharacterized protein</fullName>
    </submittedName>
</protein>
<proteinExistence type="predicted"/>
<dbReference type="Gramene" id="TRITD6Bv1G208560.1">
    <property type="protein sequence ID" value="TRITD6Bv1G208560.1"/>
    <property type="gene ID" value="TRITD6Bv1G208560"/>
</dbReference>
<organism evidence="1 2">
    <name type="scientific">Triticum turgidum subsp. durum</name>
    <name type="common">Durum wheat</name>
    <name type="synonym">Triticum durum</name>
    <dbReference type="NCBI Taxonomy" id="4567"/>
    <lineage>
        <taxon>Eukaryota</taxon>
        <taxon>Viridiplantae</taxon>
        <taxon>Streptophyta</taxon>
        <taxon>Embryophyta</taxon>
        <taxon>Tracheophyta</taxon>
        <taxon>Spermatophyta</taxon>
        <taxon>Magnoliopsida</taxon>
        <taxon>Liliopsida</taxon>
        <taxon>Poales</taxon>
        <taxon>Poaceae</taxon>
        <taxon>BOP clade</taxon>
        <taxon>Pooideae</taxon>
        <taxon>Triticodae</taxon>
        <taxon>Triticeae</taxon>
        <taxon>Triticinae</taxon>
        <taxon>Triticum</taxon>
    </lineage>
</organism>
<dbReference type="EMBL" id="LT934122">
    <property type="protein sequence ID" value="VAI62270.1"/>
    <property type="molecule type" value="Genomic_DNA"/>
</dbReference>
<name>A0A9R0YVU8_TRITD</name>
<dbReference type="AlphaFoldDB" id="A0A9R0YVU8"/>
<reference evidence="1 2" key="1">
    <citation type="submission" date="2017-09" db="EMBL/GenBank/DDBJ databases">
        <authorList>
            <consortium name="International Durum Wheat Genome Sequencing Consortium (IDWGSC)"/>
            <person name="Milanesi L."/>
        </authorList>
    </citation>
    <scope>NUCLEOTIDE SEQUENCE [LARGE SCALE GENOMIC DNA]</scope>
    <source>
        <strain evidence="2">cv. Svevo</strain>
    </source>
</reference>
<sequence length="76" mass="8510">MCIKLKGEERPTMREVEMKLGILRVNMRAAPDIAASRRCDGGHGGSLWMPTEGVVVEASRQYTMEEEILLSASYPR</sequence>
<evidence type="ECO:0000313" key="1">
    <source>
        <dbReference type="EMBL" id="VAI62270.1"/>
    </source>
</evidence>
<gene>
    <name evidence="1" type="ORF">TRITD_6Bv1G208560</name>
</gene>
<evidence type="ECO:0000313" key="2">
    <source>
        <dbReference type="Proteomes" id="UP000324705"/>
    </source>
</evidence>
<keyword evidence="2" id="KW-1185">Reference proteome</keyword>
<dbReference type="Proteomes" id="UP000324705">
    <property type="component" value="Chromosome 6B"/>
</dbReference>